<gene>
    <name evidence="1" type="ordered locus">Dole_1887</name>
</gene>
<dbReference type="KEGG" id="dol:Dole_1887"/>
<dbReference type="STRING" id="96561.Dole_1887"/>
<dbReference type="HOGENOM" id="CLU_2537113_0_0_7"/>
<organism evidence="1 2">
    <name type="scientific">Desulfosudis oleivorans (strain DSM 6200 / JCM 39069 / Hxd3)</name>
    <name type="common">Desulfococcus oleovorans</name>
    <dbReference type="NCBI Taxonomy" id="96561"/>
    <lineage>
        <taxon>Bacteria</taxon>
        <taxon>Pseudomonadati</taxon>
        <taxon>Thermodesulfobacteriota</taxon>
        <taxon>Desulfobacteria</taxon>
        <taxon>Desulfobacterales</taxon>
        <taxon>Desulfosudaceae</taxon>
        <taxon>Desulfosudis</taxon>
    </lineage>
</organism>
<dbReference type="AlphaFoldDB" id="A8ZSF4"/>
<name>A8ZSF4_DESOH</name>
<evidence type="ECO:0000313" key="2">
    <source>
        <dbReference type="Proteomes" id="UP000008561"/>
    </source>
</evidence>
<dbReference type="EMBL" id="CP000859">
    <property type="protein sequence ID" value="ABW67691.1"/>
    <property type="molecule type" value="Genomic_DNA"/>
</dbReference>
<proteinExistence type="predicted"/>
<protein>
    <submittedName>
        <fullName evidence="1">Uncharacterized protein</fullName>
    </submittedName>
</protein>
<accession>A8ZSF4</accession>
<sequence>MRIVKSRVYRKNSKTVLGRCSPKKIVQKAVYGGEKRRYTFFTVLSSKIKDCTAPCFCAIGTLIFKRMAQSFSAVRLSFNNRYL</sequence>
<dbReference type="Proteomes" id="UP000008561">
    <property type="component" value="Chromosome"/>
</dbReference>
<reference evidence="1 2" key="1">
    <citation type="submission" date="2007-10" db="EMBL/GenBank/DDBJ databases">
        <title>Complete sequence of Desulfococcus oleovorans Hxd3.</title>
        <authorList>
            <consortium name="US DOE Joint Genome Institute"/>
            <person name="Copeland A."/>
            <person name="Lucas S."/>
            <person name="Lapidus A."/>
            <person name="Barry K."/>
            <person name="Glavina del Rio T."/>
            <person name="Dalin E."/>
            <person name="Tice H."/>
            <person name="Pitluck S."/>
            <person name="Kiss H."/>
            <person name="Brettin T."/>
            <person name="Bruce D."/>
            <person name="Detter J.C."/>
            <person name="Han C."/>
            <person name="Schmutz J."/>
            <person name="Larimer F."/>
            <person name="Land M."/>
            <person name="Hauser L."/>
            <person name="Kyrpides N."/>
            <person name="Kim E."/>
            <person name="Wawrik B."/>
            <person name="Richardson P."/>
        </authorList>
    </citation>
    <scope>NUCLEOTIDE SEQUENCE [LARGE SCALE GENOMIC DNA]</scope>
    <source>
        <strain evidence="2">DSM 6200 / JCM 39069 / Hxd3</strain>
    </source>
</reference>
<keyword evidence="2" id="KW-1185">Reference proteome</keyword>
<evidence type="ECO:0000313" key="1">
    <source>
        <dbReference type="EMBL" id="ABW67691.1"/>
    </source>
</evidence>